<evidence type="ECO:0000256" key="1">
    <source>
        <dbReference type="SAM" id="Phobius"/>
    </source>
</evidence>
<keyword evidence="1" id="KW-0472">Membrane</keyword>
<feature type="transmembrane region" description="Helical" evidence="1">
    <location>
        <begin position="21"/>
        <end position="37"/>
    </location>
</feature>
<keyword evidence="1" id="KW-1133">Transmembrane helix</keyword>
<evidence type="ECO:0000313" key="3">
    <source>
        <dbReference type="Proteomes" id="UP000824128"/>
    </source>
</evidence>
<evidence type="ECO:0008006" key="4">
    <source>
        <dbReference type="Google" id="ProtNLM"/>
    </source>
</evidence>
<gene>
    <name evidence="2" type="ORF">IAD24_00710</name>
</gene>
<dbReference type="AlphaFoldDB" id="A0A9D1SSF1"/>
<sequence>MEQREAGAPPVDYMREMERHGRAAVATLVLGIAALTFSLLPFLLPLGVLTGAAALITGLLMRRHTLRVNIPEDRKNVAGRWCGLIGLLLSLVTFLLLLVATLGATAA</sequence>
<dbReference type="Proteomes" id="UP000824128">
    <property type="component" value="Unassembled WGS sequence"/>
</dbReference>
<reference evidence="2" key="1">
    <citation type="submission" date="2020-10" db="EMBL/GenBank/DDBJ databases">
        <authorList>
            <person name="Gilroy R."/>
        </authorList>
    </citation>
    <scope>NUCLEOTIDE SEQUENCE</scope>
    <source>
        <strain evidence="2">ChiGjej2B2-16831</strain>
    </source>
</reference>
<organism evidence="2 3">
    <name type="scientific">Candidatus Aphodomorpha intestinavium</name>
    <dbReference type="NCBI Taxonomy" id="2840672"/>
    <lineage>
        <taxon>Bacteria</taxon>
        <taxon>Bacillati</taxon>
        <taxon>Bacillota</taxon>
        <taxon>Clostridia</taxon>
        <taxon>Eubacteriales</taxon>
        <taxon>Candidatus Aphodomorpha</taxon>
    </lineage>
</organism>
<evidence type="ECO:0000313" key="2">
    <source>
        <dbReference type="EMBL" id="HIU93655.1"/>
    </source>
</evidence>
<protein>
    <recommendedName>
        <fullName evidence="4">DUF4190 domain-containing protein</fullName>
    </recommendedName>
</protein>
<reference evidence="2" key="2">
    <citation type="journal article" date="2021" name="PeerJ">
        <title>Extensive microbial diversity within the chicken gut microbiome revealed by metagenomics and culture.</title>
        <authorList>
            <person name="Gilroy R."/>
            <person name="Ravi A."/>
            <person name="Getino M."/>
            <person name="Pursley I."/>
            <person name="Horton D.L."/>
            <person name="Alikhan N.F."/>
            <person name="Baker D."/>
            <person name="Gharbi K."/>
            <person name="Hall N."/>
            <person name="Watson M."/>
            <person name="Adriaenssens E.M."/>
            <person name="Foster-Nyarko E."/>
            <person name="Jarju S."/>
            <person name="Secka A."/>
            <person name="Antonio M."/>
            <person name="Oren A."/>
            <person name="Chaudhuri R.R."/>
            <person name="La Ragione R."/>
            <person name="Hildebrand F."/>
            <person name="Pallen M.J."/>
        </authorList>
    </citation>
    <scope>NUCLEOTIDE SEQUENCE</scope>
    <source>
        <strain evidence="2">ChiGjej2B2-16831</strain>
    </source>
</reference>
<dbReference type="EMBL" id="DVNZ01000023">
    <property type="protein sequence ID" value="HIU93655.1"/>
    <property type="molecule type" value="Genomic_DNA"/>
</dbReference>
<keyword evidence="1" id="KW-0812">Transmembrane</keyword>
<proteinExistence type="predicted"/>
<name>A0A9D1SSF1_9FIRM</name>
<comment type="caution">
    <text evidence="2">The sequence shown here is derived from an EMBL/GenBank/DDBJ whole genome shotgun (WGS) entry which is preliminary data.</text>
</comment>
<feature type="transmembrane region" description="Helical" evidence="1">
    <location>
        <begin position="43"/>
        <end position="61"/>
    </location>
</feature>
<feature type="transmembrane region" description="Helical" evidence="1">
    <location>
        <begin position="81"/>
        <end position="104"/>
    </location>
</feature>
<accession>A0A9D1SSF1</accession>